<evidence type="ECO:0000313" key="3">
    <source>
        <dbReference type="Proteomes" id="UP000460272"/>
    </source>
</evidence>
<proteinExistence type="inferred from homology"/>
<dbReference type="InterPro" id="IPR011009">
    <property type="entry name" value="Kinase-like_dom_sf"/>
</dbReference>
<dbReference type="OrthoDB" id="5291879at2"/>
<name>A0A6P2C6T6_9ACTN</name>
<organism evidence="2 3">
    <name type="scientific">Trebonia kvetii</name>
    <dbReference type="NCBI Taxonomy" id="2480626"/>
    <lineage>
        <taxon>Bacteria</taxon>
        <taxon>Bacillati</taxon>
        <taxon>Actinomycetota</taxon>
        <taxon>Actinomycetes</taxon>
        <taxon>Streptosporangiales</taxon>
        <taxon>Treboniaceae</taxon>
        <taxon>Trebonia</taxon>
    </lineage>
</organism>
<dbReference type="PANTHER" id="PTHR12149:SF8">
    <property type="entry name" value="PROTEIN-RIBULOSAMINE 3-KINASE"/>
    <property type="match status" value="1"/>
</dbReference>
<evidence type="ECO:0008006" key="4">
    <source>
        <dbReference type="Google" id="ProtNLM"/>
    </source>
</evidence>
<dbReference type="AlphaFoldDB" id="A0A6P2C6T6"/>
<dbReference type="Gene3D" id="1.10.510.10">
    <property type="entry name" value="Transferase(Phosphotransferase) domain 1"/>
    <property type="match status" value="1"/>
</dbReference>
<keyword evidence="3" id="KW-1185">Reference proteome</keyword>
<comment type="similarity">
    <text evidence="1">Belongs to the fructosamine kinase family.</text>
</comment>
<reference evidence="2 3" key="1">
    <citation type="submission" date="2018-11" db="EMBL/GenBank/DDBJ databases">
        <title>Trebonia kvetii gen.nov., sp.nov., a novel acidophilic actinobacterium, and proposal of the new actinobacterial family Treboniaceae fam. nov.</title>
        <authorList>
            <person name="Rapoport D."/>
            <person name="Sagova-Mareckova M."/>
            <person name="Sedlacek I."/>
            <person name="Provaznik J."/>
            <person name="Kralova S."/>
            <person name="Pavlinic D."/>
            <person name="Benes V."/>
            <person name="Kopecky J."/>
        </authorList>
    </citation>
    <scope>NUCLEOTIDE SEQUENCE [LARGE SCALE GENOMIC DNA]</scope>
    <source>
        <strain evidence="2 3">15Tr583</strain>
    </source>
</reference>
<keyword evidence="1" id="KW-0418">Kinase</keyword>
<comment type="caution">
    <text evidence="2">The sequence shown here is derived from an EMBL/GenBank/DDBJ whole genome shotgun (WGS) entry which is preliminary data.</text>
</comment>
<evidence type="ECO:0000313" key="2">
    <source>
        <dbReference type="EMBL" id="TVZ05781.1"/>
    </source>
</evidence>
<keyword evidence="1" id="KW-0808">Transferase</keyword>
<dbReference type="PIRSF" id="PIRSF006221">
    <property type="entry name" value="Ketosamine-3-kinase"/>
    <property type="match status" value="1"/>
</dbReference>
<protein>
    <recommendedName>
        <fullName evidence="4">Fructosamine kinase</fullName>
    </recommendedName>
</protein>
<dbReference type="Pfam" id="PF03881">
    <property type="entry name" value="Fructosamin_kin"/>
    <property type="match status" value="1"/>
</dbReference>
<dbReference type="EMBL" id="RPFW01000002">
    <property type="protein sequence ID" value="TVZ05781.1"/>
    <property type="molecule type" value="Genomic_DNA"/>
</dbReference>
<dbReference type="Gene3D" id="1.20.1270.240">
    <property type="match status" value="1"/>
</dbReference>
<gene>
    <name evidence="2" type="ORF">EAS64_09930</name>
</gene>
<accession>A0A6P2C6T6</accession>
<dbReference type="GO" id="GO:0016301">
    <property type="term" value="F:kinase activity"/>
    <property type="evidence" value="ECO:0007669"/>
    <property type="project" value="UniProtKB-UniRule"/>
</dbReference>
<dbReference type="SUPFAM" id="SSF56112">
    <property type="entry name" value="Protein kinase-like (PK-like)"/>
    <property type="match status" value="1"/>
</dbReference>
<dbReference type="Proteomes" id="UP000460272">
    <property type="component" value="Unassembled WGS sequence"/>
</dbReference>
<evidence type="ECO:0000256" key="1">
    <source>
        <dbReference type="PIRNR" id="PIRNR006221"/>
    </source>
</evidence>
<dbReference type="PANTHER" id="PTHR12149">
    <property type="entry name" value="FRUCTOSAMINE 3 KINASE-RELATED PROTEIN"/>
    <property type="match status" value="1"/>
</dbReference>
<dbReference type="InterPro" id="IPR016477">
    <property type="entry name" value="Fructo-/Ketosamine-3-kinase"/>
</dbReference>
<sequence length="303" mass="32155">MRRAAAEHRGRAWTHAGFTSRSHRASHPCGVFTGTPFSVFAKLDATPGGQEQFTAELNGLRLIRSRTAVATPVPVAAAVVATPAGTLLLTEAVAERGATSGQAADGRTPRDYAAIGRALAGLHQARGERFGLAEFDGFFGPLPQCNRPIGMDSWAAFYAERRVLPLLRLAVDSGHLPAELARGTERLVARLPALCGPDRVPSLLHGDAQQNNFVSTADGAVVIDPAPYYGHPEIDLALVDYFSPVDPALLGGYAEVAPVDPGFAERRELWRVHAYLAVVAVDGASPFGSSFVPRIAAAVRQYA</sequence>